<reference evidence="1 2" key="2">
    <citation type="submission" date="2016-12" db="EMBL/GenBank/DDBJ databases">
        <title>Draft Genome Sequence of Cystobacter ferrugineus Strain Cbfe23.</title>
        <authorList>
            <person name="Akbar S."/>
            <person name="Dowd S.E."/>
            <person name="Stevens D.C."/>
        </authorList>
    </citation>
    <scope>NUCLEOTIDE SEQUENCE [LARGE SCALE GENOMIC DNA]</scope>
    <source>
        <strain evidence="1 2">Cbfe23</strain>
    </source>
</reference>
<protein>
    <recommendedName>
        <fullName evidence="3">Protein kinase</fullName>
    </recommendedName>
</protein>
<dbReference type="EMBL" id="MPIN01000007">
    <property type="protein sequence ID" value="OJH37958.1"/>
    <property type="molecule type" value="Genomic_DNA"/>
</dbReference>
<proteinExistence type="predicted"/>
<evidence type="ECO:0000313" key="1">
    <source>
        <dbReference type="EMBL" id="OJH37958.1"/>
    </source>
</evidence>
<reference evidence="2" key="1">
    <citation type="submission" date="2016-11" db="EMBL/GenBank/DDBJ databases">
        <authorList>
            <person name="Shukria A."/>
            <person name="Stevens D.C."/>
        </authorList>
    </citation>
    <scope>NUCLEOTIDE SEQUENCE [LARGE SCALE GENOMIC DNA]</scope>
    <source>
        <strain evidence="2">Cbfe23</strain>
    </source>
</reference>
<sequence length="109" mass="11833">MALAAGLALLLWPRDTTHLKTGNTSVEAIVFSDDQGATALAAIAYPMPETPFKEQRKPPCIPEAQVEIRGGCWNELAKTAPCPRSTAEYQGKCYVPVKKPDPQPRSVQP</sequence>
<keyword evidence="2" id="KW-1185">Reference proteome</keyword>
<dbReference type="AlphaFoldDB" id="A0A1L9B6S4"/>
<accession>A0A1L9B6S4</accession>
<dbReference type="Proteomes" id="UP000182229">
    <property type="component" value="Unassembled WGS sequence"/>
</dbReference>
<evidence type="ECO:0008006" key="3">
    <source>
        <dbReference type="Google" id="ProtNLM"/>
    </source>
</evidence>
<organism evidence="1 2">
    <name type="scientific">Cystobacter ferrugineus</name>
    <dbReference type="NCBI Taxonomy" id="83449"/>
    <lineage>
        <taxon>Bacteria</taxon>
        <taxon>Pseudomonadati</taxon>
        <taxon>Myxococcota</taxon>
        <taxon>Myxococcia</taxon>
        <taxon>Myxococcales</taxon>
        <taxon>Cystobacterineae</taxon>
        <taxon>Archangiaceae</taxon>
        <taxon>Cystobacter</taxon>
    </lineage>
</organism>
<evidence type="ECO:0000313" key="2">
    <source>
        <dbReference type="Proteomes" id="UP000182229"/>
    </source>
</evidence>
<name>A0A1L9B6S4_9BACT</name>
<comment type="caution">
    <text evidence="1">The sequence shown here is derived from an EMBL/GenBank/DDBJ whole genome shotgun (WGS) entry which is preliminary data.</text>
</comment>
<gene>
    <name evidence="1" type="ORF">BON30_26405</name>
</gene>